<feature type="transmembrane region" description="Helical" evidence="1">
    <location>
        <begin position="77"/>
        <end position="98"/>
    </location>
</feature>
<reference evidence="2" key="2">
    <citation type="journal article" date="2024" name="Antonie Van Leeuwenhoek">
        <title>Roseihalotalea indica gen. nov., sp. nov., a halophilic Bacteroidetes from mesopelagic Southwest Indian Ocean with higher carbohydrate metabolic potential.</title>
        <authorList>
            <person name="Chen B."/>
            <person name="Zhang M."/>
            <person name="Lin D."/>
            <person name="Ye J."/>
            <person name="Tang K."/>
        </authorList>
    </citation>
    <scope>NUCLEOTIDE SEQUENCE</scope>
    <source>
        <strain evidence="2">TK19036</strain>
    </source>
</reference>
<dbReference type="AlphaFoldDB" id="A0AA49JHZ4"/>
<organism evidence="2">
    <name type="scientific">Roseihalotalea indica</name>
    <dbReference type="NCBI Taxonomy" id="2867963"/>
    <lineage>
        <taxon>Bacteria</taxon>
        <taxon>Pseudomonadati</taxon>
        <taxon>Bacteroidota</taxon>
        <taxon>Cytophagia</taxon>
        <taxon>Cytophagales</taxon>
        <taxon>Catalimonadaceae</taxon>
        <taxon>Roseihalotalea</taxon>
    </lineage>
</organism>
<keyword evidence="1" id="KW-0812">Transmembrane</keyword>
<feature type="transmembrane region" description="Helical" evidence="1">
    <location>
        <begin position="532"/>
        <end position="555"/>
    </location>
</feature>
<feature type="transmembrane region" description="Helical" evidence="1">
    <location>
        <begin position="259"/>
        <end position="281"/>
    </location>
</feature>
<keyword evidence="1" id="KW-0472">Membrane</keyword>
<dbReference type="EMBL" id="CP120682">
    <property type="protein sequence ID" value="WKN39205.1"/>
    <property type="molecule type" value="Genomic_DNA"/>
</dbReference>
<feature type="transmembrane region" description="Helical" evidence="1">
    <location>
        <begin position="54"/>
        <end position="70"/>
    </location>
</feature>
<evidence type="ECO:0000313" key="2">
    <source>
        <dbReference type="EMBL" id="WKN39205.1"/>
    </source>
</evidence>
<feature type="transmembrane region" description="Helical" evidence="1">
    <location>
        <begin position="118"/>
        <end position="140"/>
    </location>
</feature>
<protein>
    <submittedName>
        <fullName evidence="2">DUF2723 domain-containing protein</fullName>
    </submittedName>
</protein>
<feature type="transmembrane region" description="Helical" evidence="1">
    <location>
        <begin position="183"/>
        <end position="210"/>
    </location>
</feature>
<dbReference type="InterPro" id="IPR052724">
    <property type="entry name" value="GT117_domain-containing"/>
</dbReference>
<reference evidence="2" key="1">
    <citation type="journal article" date="2023" name="Comput. Struct. Biotechnol. J.">
        <title>Discovery of a novel marine Bacteroidetes with a rich repertoire of carbohydrate-active enzymes.</title>
        <authorList>
            <person name="Chen B."/>
            <person name="Liu G."/>
            <person name="Chen Q."/>
            <person name="Wang H."/>
            <person name="Liu L."/>
            <person name="Tang K."/>
        </authorList>
    </citation>
    <scope>NUCLEOTIDE SEQUENCE</scope>
    <source>
        <strain evidence="2">TK19036</strain>
    </source>
</reference>
<sequence length="982" mass="111590">MQTFTRINNLSGWAVGAIATLTYWLTVEPTASFWDCGEFIATAYTLGVPHPPGAPLYLLIARLFAYLSFGDAQQVAYWINVLSVLCSGLTITFTFWTITLLGRKLMNVSSGKESVEQIIGLVGSGAVGALVLAFSDTFWFSATEAEVYAMASLLAAIGVWAILRWEAAFDTNPGQASRWLILLAYLLGLSVGVHILSLLIIPSVVLVYYFKRESSPTTIKTGVALAVGAGVLLLVTFGLGGLTTLAAKLDIFLVNQLGMPFGSGVVMSITLLVLGLGYGLYQSARKQQVNRHTAWLAFTFLWIGYLSYALIPIRAEEEPGINLNNPNHVVRLLAYLNREQYPSRPLLYGPYFTAELQKQEAGDKIYERGDDNYYLKDRRIEQVYDEKAQTILPRMGSMDASHADLYRQWTGLRPDEKPTFADNLTFLVRYQLGHMYLRYFLWNFAGRESDRQGGGWLAPWADWQKLPSIIAENAARNQYWMLPLLLGVAGMIFQYRKHRSGFWVMLSLFLMTGVALVLYSNNPPIEPRERDYVFAPNFYAFSLWVGLGFLGVAMWVRHQLTLPRVRLAIPFVLLMIPVWMGVQNWDDHNRSDRYFSVDAARNMLASCDENAILFTGGDNDTYPLWYVQNVEGFRTDVRVLVTSFANVDWYIEQMKRPLYQSEELPLSLSMKEYQQGGPNDYIPYVENPRIKGAIDAYQYLQLIKKGSPALQMKTTLGSLNTLPARALYFREDTTAHQTFIPEQFQTYKADQLRLSLKGNGLEKKDLLILDLIDSGKWTRPVYFNSSSQQSVNFDLAPHLIQEGDTFRLVPLDNPQPDQMLVDTDKMYQRLMHDFAYRGLNDPHAYYHGYYLMYAFNYRMNFNKLAQALIAEAKPEKARQALGKILEVIPDEAIPYDVGSIQSVPMLLALEEKEKADHIADTVTHRYDELLTYLNEHADPQYAREQSIGLFAFSTLADAYYEFGYPEKAEEYQQLLQKHYRAG</sequence>
<name>A0AA49JHZ4_9BACT</name>
<dbReference type="InterPro" id="IPR021280">
    <property type="entry name" value="TMEM260-like"/>
</dbReference>
<accession>A0AA49JHZ4</accession>
<dbReference type="Pfam" id="PF11028">
    <property type="entry name" value="TMEM260-like"/>
    <property type="match status" value="1"/>
</dbReference>
<dbReference type="PANTHER" id="PTHR16214">
    <property type="entry name" value="TRANSMEMBRANE PROTEIN 260"/>
    <property type="match status" value="1"/>
</dbReference>
<feature type="transmembrane region" description="Helical" evidence="1">
    <location>
        <begin position="222"/>
        <end position="247"/>
    </location>
</feature>
<keyword evidence="1" id="KW-1133">Transmembrane helix</keyword>
<proteinExistence type="predicted"/>
<feature type="transmembrane region" description="Helical" evidence="1">
    <location>
        <begin position="147"/>
        <end position="163"/>
    </location>
</feature>
<evidence type="ECO:0000256" key="1">
    <source>
        <dbReference type="SAM" id="Phobius"/>
    </source>
</evidence>
<feature type="transmembrane region" description="Helical" evidence="1">
    <location>
        <begin position="502"/>
        <end position="520"/>
    </location>
</feature>
<gene>
    <name evidence="2" type="ORF">K4G66_10900</name>
</gene>
<feature type="transmembrane region" description="Helical" evidence="1">
    <location>
        <begin position="7"/>
        <end position="25"/>
    </location>
</feature>
<dbReference type="PANTHER" id="PTHR16214:SF3">
    <property type="entry name" value="TRANSMEMBRANE PROTEIN 260"/>
    <property type="match status" value="1"/>
</dbReference>
<feature type="transmembrane region" description="Helical" evidence="1">
    <location>
        <begin position="293"/>
        <end position="311"/>
    </location>
</feature>